<dbReference type="InterPro" id="IPR005252">
    <property type="entry name" value="CoaBC"/>
</dbReference>
<accession>A0A4R2GKX4</accession>
<dbReference type="GO" id="GO:0010181">
    <property type="term" value="F:FMN binding"/>
    <property type="evidence" value="ECO:0007669"/>
    <property type="project" value="UniProtKB-UniRule"/>
</dbReference>
<feature type="binding site" evidence="3">
    <location>
        <position position="345"/>
    </location>
    <ligand>
        <name>CTP</name>
        <dbReference type="ChEBI" id="CHEBI:37563"/>
    </ligand>
</feature>
<gene>
    <name evidence="3" type="primary">coaBC</name>
    <name evidence="7" type="ORF">EV194_104197</name>
</gene>
<feature type="binding site" evidence="3">
    <location>
        <position position="282"/>
    </location>
    <ligand>
        <name>CTP</name>
        <dbReference type="ChEBI" id="CHEBI:37563"/>
    </ligand>
</feature>
<comment type="similarity">
    <text evidence="3 4">In the C-terminal section; belongs to the PPC synthetase family.</text>
</comment>
<organism evidence="7 8">
    <name type="scientific">Natronoflexus pectinivorans</name>
    <dbReference type="NCBI Taxonomy" id="682526"/>
    <lineage>
        <taxon>Bacteria</taxon>
        <taxon>Pseudomonadati</taxon>
        <taxon>Bacteroidota</taxon>
        <taxon>Bacteroidia</taxon>
        <taxon>Marinilabiliales</taxon>
        <taxon>Marinilabiliaceae</taxon>
        <taxon>Natronoflexus</taxon>
    </lineage>
</organism>
<comment type="caution">
    <text evidence="7">The sequence shown here is derived from an EMBL/GenBank/DDBJ whole genome shotgun (WGS) entry which is preliminary data.</text>
</comment>
<dbReference type="PANTHER" id="PTHR14359">
    <property type="entry name" value="HOMO-OLIGOMERIC FLAVIN CONTAINING CYS DECARBOXYLASE FAMILY"/>
    <property type="match status" value="1"/>
</dbReference>
<feature type="binding site" evidence="3">
    <location>
        <position position="327"/>
    </location>
    <ligand>
        <name>CTP</name>
        <dbReference type="ChEBI" id="CHEBI:37563"/>
    </ligand>
</feature>
<sequence length="402" mass="43694">MLSGKKIILGITGSIAAYKAALLTRLFVKAGAEVQVIMSSAGKEFITPVTLSALSGRPVLGDFFENKDGTWHSHVDLGLWADAMIIAPATANTMAKMVGGVCDNLLVTTYMSARCPVFLAPAMDLDMFQHPSTIRNMQTLEEWGCTIIEPGTGDLASGLSGKGRMEEPEVILDRLINHFKGVLVKKTLTGKRIMITAGPTYEAIDPVRFIGNYSSGKMGFAIAEELAKRGAHVDLVSGPVQIKIEHPGVYRHDVVTAQQMHDKSVELFPNTDAAIMAAAVSDYTPAIVSDNKIKRSSDHFNISLKPNPDIAKKMGEIKKSGQILAGFALETDNEIANACEKLKKKHLDFIVLNSLAKEGAGFMTDTNQITIISKENKHMDFPLKSKREVAVDIVNYLESMMV</sequence>
<dbReference type="GO" id="GO:0015941">
    <property type="term" value="P:pantothenate catabolic process"/>
    <property type="evidence" value="ECO:0007669"/>
    <property type="project" value="InterPro"/>
</dbReference>
<comment type="function">
    <text evidence="4">Catalyzes two steps in the biosynthesis of coenzyme A. In the first step cysteine is conjugated to 4'-phosphopantothenate to form 4-phosphopantothenoylcysteine, in the latter compound is decarboxylated to form 4'-phosphopantotheine.</text>
</comment>
<dbReference type="Proteomes" id="UP000295221">
    <property type="component" value="Unassembled WGS sequence"/>
</dbReference>
<feature type="domain" description="Flavoprotein" evidence="5">
    <location>
        <begin position="5"/>
        <end position="178"/>
    </location>
</feature>
<dbReference type="Gene3D" id="3.40.50.10300">
    <property type="entry name" value="CoaB-like"/>
    <property type="match status" value="1"/>
</dbReference>
<evidence type="ECO:0000256" key="2">
    <source>
        <dbReference type="ARBA" id="ARBA00023239"/>
    </source>
</evidence>
<dbReference type="HAMAP" id="MF_02225">
    <property type="entry name" value="CoaBC"/>
    <property type="match status" value="1"/>
</dbReference>
<proteinExistence type="inferred from homology"/>
<dbReference type="InterPro" id="IPR007085">
    <property type="entry name" value="DNA/pantothenate-metab_flavo_C"/>
</dbReference>
<dbReference type="EC" id="6.3.2.5" evidence="3"/>
<feature type="binding site" evidence="3">
    <location>
        <position position="292"/>
    </location>
    <ligand>
        <name>CTP</name>
        <dbReference type="ChEBI" id="CHEBI:37563"/>
    </ligand>
</feature>
<dbReference type="SUPFAM" id="SSF102645">
    <property type="entry name" value="CoaB-like"/>
    <property type="match status" value="1"/>
</dbReference>
<dbReference type="Pfam" id="PF02441">
    <property type="entry name" value="Flavoprotein"/>
    <property type="match status" value="1"/>
</dbReference>
<dbReference type="InterPro" id="IPR035929">
    <property type="entry name" value="CoaB-like_sf"/>
</dbReference>
<comment type="caution">
    <text evidence="3">Lacks conserved residue(s) required for the propagation of feature annotation.</text>
</comment>
<keyword evidence="3" id="KW-0511">Multifunctional enzyme</keyword>
<dbReference type="EMBL" id="SLWK01000004">
    <property type="protein sequence ID" value="TCO08886.1"/>
    <property type="molecule type" value="Genomic_DNA"/>
</dbReference>
<feature type="region of interest" description="Phosphopantothenoylcysteine decarboxylase" evidence="3">
    <location>
        <begin position="1"/>
        <end position="192"/>
    </location>
</feature>
<keyword evidence="3 4" id="KW-0285">Flavoprotein</keyword>
<dbReference type="GO" id="GO:0071513">
    <property type="term" value="C:phosphopantothenoylcysteine decarboxylase complex"/>
    <property type="evidence" value="ECO:0007669"/>
    <property type="project" value="TreeGrafter"/>
</dbReference>
<dbReference type="Pfam" id="PF04127">
    <property type="entry name" value="DFP"/>
    <property type="match status" value="1"/>
</dbReference>
<comment type="pathway">
    <text evidence="3 4">Cofactor biosynthesis; coenzyme A biosynthesis; CoA from (R)-pantothenate: step 3/5.</text>
</comment>
<name>A0A4R2GKX4_9BACT</name>
<dbReference type="UniPathway" id="UPA00241">
    <property type="reaction ID" value="UER00353"/>
</dbReference>
<protein>
    <recommendedName>
        <fullName evidence="3">Coenzyme A biosynthesis bifunctional protein CoaBC</fullName>
    </recommendedName>
    <alternativeName>
        <fullName evidence="3">DNA/pantothenate metabolism flavoprotein</fullName>
    </alternativeName>
    <alternativeName>
        <fullName evidence="3">Phosphopantothenoylcysteine synthetase/decarboxylase</fullName>
        <shortName evidence="3">PPCS-PPCDC</shortName>
    </alternativeName>
    <domain>
        <recommendedName>
            <fullName evidence="3">Phosphopantothenoylcysteine decarboxylase</fullName>
            <shortName evidence="3">PPC decarboxylase</shortName>
            <shortName evidence="3">PPC-DC</shortName>
            <ecNumber evidence="3">4.1.1.36</ecNumber>
        </recommendedName>
        <alternativeName>
            <fullName evidence="3">CoaC</fullName>
        </alternativeName>
    </domain>
    <domain>
        <recommendedName>
            <fullName evidence="3">Phosphopantothenate--cysteine ligase</fullName>
            <ecNumber evidence="3">6.3.2.5</ecNumber>
        </recommendedName>
        <alternativeName>
            <fullName evidence="3">CoaB</fullName>
        </alternativeName>
        <alternativeName>
            <fullName evidence="3">Phosphopantothenoylcysteine synthetase</fullName>
            <shortName evidence="3">PPC synthetase</shortName>
            <shortName evidence="3">PPC-S</shortName>
        </alternativeName>
    </domain>
</protein>
<dbReference type="SUPFAM" id="SSF52507">
    <property type="entry name" value="Homo-oligomeric flavin-containing Cys decarboxylases, HFCD"/>
    <property type="match status" value="1"/>
</dbReference>
<keyword evidence="3" id="KW-0460">Magnesium</keyword>
<dbReference type="InterPro" id="IPR036551">
    <property type="entry name" value="Flavin_trans-like"/>
</dbReference>
<keyword evidence="2 3" id="KW-0456">Lyase</keyword>
<keyword evidence="3 4" id="KW-0288">FMN</keyword>
<dbReference type="AlphaFoldDB" id="A0A4R2GKX4"/>
<evidence type="ECO:0000259" key="6">
    <source>
        <dbReference type="Pfam" id="PF04127"/>
    </source>
</evidence>
<dbReference type="EC" id="4.1.1.36" evidence="3"/>
<feature type="binding site" evidence="3">
    <location>
        <position position="341"/>
    </location>
    <ligand>
        <name>CTP</name>
        <dbReference type="ChEBI" id="CHEBI:37563"/>
    </ligand>
</feature>
<feature type="domain" description="DNA/pantothenate metabolism flavoprotein C-terminal" evidence="6">
    <location>
        <begin position="188"/>
        <end position="398"/>
    </location>
</feature>
<keyword evidence="8" id="KW-1185">Reference proteome</keyword>
<comment type="function">
    <text evidence="3">Catalyzes two sequential steps in the biosynthesis of coenzyme A. In the first step cysteine is conjugated to 4'-phosphopantothenate to form 4-phosphopantothenoylcysteine. In the second step the latter compound is decarboxylated to form 4'-phosphopantotheine.</text>
</comment>
<comment type="cofactor">
    <cofactor evidence="3">
        <name>Mg(2+)</name>
        <dbReference type="ChEBI" id="CHEBI:18420"/>
    </cofactor>
</comment>
<evidence type="ECO:0000256" key="3">
    <source>
        <dbReference type="HAMAP-Rule" id="MF_02225"/>
    </source>
</evidence>
<dbReference type="GO" id="GO:0004632">
    <property type="term" value="F:phosphopantothenate--cysteine ligase activity"/>
    <property type="evidence" value="ECO:0007669"/>
    <property type="project" value="UniProtKB-UniRule"/>
</dbReference>
<keyword evidence="3" id="KW-0479">Metal-binding</keyword>
<keyword evidence="1 3" id="KW-0210">Decarboxylase</keyword>
<dbReference type="NCBIfam" id="TIGR00521">
    <property type="entry name" value="coaBC_dfp"/>
    <property type="match status" value="1"/>
</dbReference>
<comment type="catalytic activity">
    <reaction evidence="3 4">
        <text>N-[(R)-4-phosphopantothenoyl]-L-cysteine + H(+) = (R)-4'-phosphopantetheine + CO2</text>
        <dbReference type="Rhea" id="RHEA:16793"/>
        <dbReference type="ChEBI" id="CHEBI:15378"/>
        <dbReference type="ChEBI" id="CHEBI:16526"/>
        <dbReference type="ChEBI" id="CHEBI:59458"/>
        <dbReference type="ChEBI" id="CHEBI:61723"/>
        <dbReference type="EC" id="4.1.1.36"/>
    </reaction>
</comment>
<evidence type="ECO:0000259" key="5">
    <source>
        <dbReference type="Pfam" id="PF02441"/>
    </source>
</evidence>
<dbReference type="Gene3D" id="3.40.50.1950">
    <property type="entry name" value="Flavin prenyltransferase-like"/>
    <property type="match status" value="1"/>
</dbReference>
<dbReference type="PANTHER" id="PTHR14359:SF6">
    <property type="entry name" value="PHOSPHOPANTOTHENOYLCYSTEINE DECARBOXYLASE"/>
    <property type="match status" value="1"/>
</dbReference>
<comment type="cofactor">
    <cofactor evidence="3">
        <name>FMN</name>
        <dbReference type="ChEBI" id="CHEBI:58210"/>
    </cofactor>
    <text evidence="3">Binds 1 FMN per subunit.</text>
</comment>
<dbReference type="GO" id="GO:0015937">
    <property type="term" value="P:coenzyme A biosynthetic process"/>
    <property type="evidence" value="ECO:0007669"/>
    <property type="project" value="UniProtKB-UniRule"/>
</dbReference>
<keyword evidence="3 4" id="KW-0436">Ligase</keyword>
<dbReference type="GO" id="GO:0004633">
    <property type="term" value="F:phosphopantothenoylcysteine decarboxylase activity"/>
    <property type="evidence" value="ECO:0007669"/>
    <property type="project" value="UniProtKB-UniRule"/>
</dbReference>
<evidence type="ECO:0000313" key="7">
    <source>
        <dbReference type="EMBL" id="TCO08886.1"/>
    </source>
</evidence>
<dbReference type="InterPro" id="IPR003382">
    <property type="entry name" value="Flavoprotein"/>
</dbReference>
<evidence type="ECO:0000313" key="8">
    <source>
        <dbReference type="Proteomes" id="UP000295221"/>
    </source>
</evidence>
<comment type="pathway">
    <text evidence="3 4">Cofactor biosynthesis; coenzyme A biosynthesis; CoA from (R)-pantothenate: step 2/5.</text>
</comment>
<comment type="catalytic activity">
    <reaction evidence="3 4">
        <text>(R)-4'-phosphopantothenate + L-cysteine + CTP = N-[(R)-4-phosphopantothenoyl]-L-cysteine + CMP + diphosphate + H(+)</text>
        <dbReference type="Rhea" id="RHEA:19397"/>
        <dbReference type="ChEBI" id="CHEBI:10986"/>
        <dbReference type="ChEBI" id="CHEBI:15378"/>
        <dbReference type="ChEBI" id="CHEBI:33019"/>
        <dbReference type="ChEBI" id="CHEBI:35235"/>
        <dbReference type="ChEBI" id="CHEBI:37563"/>
        <dbReference type="ChEBI" id="CHEBI:59458"/>
        <dbReference type="ChEBI" id="CHEBI:60377"/>
        <dbReference type="EC" id="6.3.2.5"/>
    </reaction>
</comment>
<evidence type="ECO:0000256" key="1">
    <source>
        <dbReference type="ARBA" id="ARBA00022793"/>
    </source>
</evidence>
<evidence type="ECO:0000256" key="4">
    <source>
        <dbReference type="RuleBase" id="RU364078"/>
    </source>
</evidence>
<feature type="region of interest" description="Phosphopantothenate--cysteine ligase" evidence="3">
    <location>
        <begin position="193"/>
        <end position="402"/>
    </location>
</feature>
<dbReference type="GO" id="GO:0046872">
    <property type="term" value="F:metal ion binding"/>
    <property type="evidence" value="ECO:0007669"/>
    <property type="project" value="UniProtKB-KW"/>
</dbReference>
<reference evidence="7 8" key="1">
    <citation type="submission" date="2019-03" db="EMBL/GenBank/DDBJ databases">
        <title>Genomic Encyclopedia of Type Strains, Phase IV (KMG-IV): sequencing the most valuable type-strain genomes for metagenomic binning, comparative biology and taxonomic classification.</title>
        <authorList>
            <person name="Goeker M."/>
        </authorList>
    </citation>
    <scope>NUCLEOTIDE SEQUENCE [LARGE SCALE GENOMIC DNA]</scope>
    <source>
        <strain evidence="7 8">DSM 24179</strain>
    </source>
</reference>
<comment type="similarity">
    <text evidence="3 4">In the N-terminal section; belongs to the HFCD (homo-oligomeric flavin containing Cys decarboxylase) superfamily.</text>
</comment>
<dbReference type="RefSeq" id="WP_132433458.1">
    <property type="nucleotide sequence ID" value="NZ_SLWK01000004.1"/>
</dbReference>
<dbReference type="OrthoDB" id="9802554at2"/>